<comment type="similarity">
    <text evidence="2 8">Belongs to the profilin family.</text>
</comment>
<keyword evidence="3" id="KW-0963">Cytoplasm</keyword>
<protein>
    <recommendedName>
        <fullName evidence="8">Profilin</fullName>
    </recommendedName>
</protein>
<dbReference type="SMART" id="SM00392">
    <property type="entry name" value="PROF"/>
    <property type="match status" value="1"/>
</dbReference>
<keyword evidence="4" id="KW-0597">Phosphoprotein</keyword>
<dbReference type="GO" id="GO:0005856">
    <property type="term" value="C:cytoskeleton"/>
    <property type="evidence" value="ECO:0007669"/>
    <property type="project" value="UniProtKB-SubCell"/>
</dbReference>
<dbReference type="InterPro" id="IPR005455">
    <property type="entry name" value="PFN_euk"/>
</dbReference>
<sequence length="135" mass="15126">MKKTWMQPYVDDHLMVESNGVQLTSAAIISHHYGAVWAQSANFPWFSVEEIDEILEEFKKPGKLVQTGLSLGGTKYIVIPGEQRDVIRGVRGSYGITVKKTNRVLLVGIHNQWLALAQCSELLEKTANLLIKEGF</sequence>
<evidence type="ECO:0000256" key="1">
    <source>
        <dbReference type="ARBA" id="ARBA00004245"/>
    </source>
</evidence>
<evidence type="ECO:0000313" key="10">
    <source>
        <dbReference type="Proteomes" id="UP001567538"/>
    </source>
</evidence>
<dbReference type="GO" id="GO:0003779">
    <property type="term" value="F:actin binding"/>
    <property type="evidence" value="ECO:0007669"/>
    <property type="project" value="UniProtKB-KW"/>
</dbReference>
<evidence type="ECO:0000256" key="6">
    <source>
        <dbReference type="ARBA" id="ARBA00023212"/>
    </source>
</evidence>
<evidence type="ECO:0000256" key="7">
    <source>
        <dbReference type="ARBA" id="ARBA00025549"/>
    </source>
</evidence>
<comment type="function">
    <text evidence="7">Binds to actin and affects the structure of the cytoskeleton. At high concentrations, profilin prevents the polymerization of actin, whereas it enhances it at low concentrations. By binding to PIP2, it inhibits the formation of IP3 and DG.</text>
</comment>
<gene>
    <name evidence="9" type="ORF">AAHA92_13182</name>
</gene>
<dbReference type="AlphaFoldDB" id="A0ABD1HA51"/>
<keyword evidence="10" id="KW-1185">Reference proteome</keyword>
<evidence type="ECO:0000256" key="5">
    <source>
        <dbReference type="ARBA" id="ARBA00023203"/>
    </source>
</evidence>
<dbReference type="InterPro" id="IPR048278">
    <property type="entry name" value="PFN"/>
</dbReference>
<dbReference type="PRINTS" id="PR00392">
    <property type="entry name" value="PROFILIN"/>
</dbReference>
<dbReference type="Proteomes" id="UP001567538">
    <property type="component" value="Unassembled WGS sequence"/>
</dbReference>
<evidence type="ECO:0000256" key="2">
    <source>
        <dbReference type="ARBA" id="ARBA00010058"/>
    </source>
</evidence>
<comment type="subcellular location">
    <subcellularLocation>
        <location evidence="1">Cytoplasm</location>
        <location evidence="1">Cytoskeleton</location>
    </subcellularLocation>
</comment>
<dbReference type="CDD" id="cd00148">
    <property type="entry name" value="PROF"/>
    <property type="match status" value="1"/>
</dbReference>
<dbReference type="Gene3D" id="3.30.450.30">
    <property type="entry name" value="Dynein light chain 2a, cytoplasmic"/>
    <property type="match status" value="1"/>
</dbReference>
<dbReference type="InterPro" id="IPR036140">
    <property type="entry name" value="PFN_sf"/>
</dbReference>
<comment type="caution">
    <text evidence="9">The sequence shown here is derived from an EMBL/GenBank/DDBJ whole genome shotgun (WGS) entry which is preliminary data.</text>
</comment>
<dbReference type="Pfam" id="PF00235">
    <property type="entry name" value="Profilin"/>
    <property type="match status" value="1"/>
</dbReference>
<dbReference type="PANTHER" id="PTHR11604">
    <property type="entry name" value="PROFILIN"/>
    <property type="match status" value="1"/>
</dbReference>
<dbReference type="EMBL" id="JBEAFC010000006">
    <property type="protein sequence ID" value="KAL1552378.1"/>
    <property type="molecule type" value="Genomic_DNA"/>
</dbReference>
<dbReference type="PRINTS" id="PR01640">
    <property type="entry name" value="PROFILINPLNT"/>
</dbReference>
<organism evidence="9 10">
    <name type="scientific">Salvia divinorum</name>
    <name type="common">Maria pastora</name>
    <name type="synonym">Diviner's sage</name>
    <dbReference type="NCBI Taxonomy" id="28513"/>
    <lineage>
        <taxon>Eukaryota</taxon>
        <taxon>Viridiplantae</taxon>
        <taxon>Streptophyta</taxon>
        <taxon>Embryophyta</taxon>
        <taxon>Tracheophyta</taxon>
        <taxon>Spermatophyta</taxon>
        <taxon>Magnoliopsida</taxon>
        <taxon>eudicotyledons</taxon>
        <taxon>Gunneridae</taxon>
        <taxon>Pentapetalae</taxon>
        <taxon>asterids</taxon>
        <taxon>lamiids</taxon>
        <taxon>Lamiales</taxon>
        <taxon>Lamiaceae</taxon>
        <taxon>Nepetoideae</taxon>
        <taxon>Mentheae</taxon>
        <taxon>Salviinae</taxon>
        <taxon>Salvia</taxon>
        <taxon>Salvia subgen. Calosphace</taxon>
    </lineage>
</organism>
<reference evidence="9 10" key="1">
    <citation type="submission" date="2024-06" db="EMBL/GenBank/DDBJ databases">
        <title>A chromosome level genome sequence of Diviner's sage (Salvia divinorum).</title>
        <authorList>
            <person name="Ford S.A."/>
            <person name="Ro D.-K."/>
            <person name="Ness R.W."/>
            <person name="Phillips M.A."/>
        </authorList>
    </citation>
    <scope>NUCLEOTIDE SEQUENCE [LARGE SCALE GENOMIC DNA]</scope>
    <source>
        <strain evidence="9">SAF-2024a</strain>
        <tissue evidence="9">Leaf</tissue>
    </source>
</reference>
<evidence type="ECO:0000313" key="9">
    <source>
        <dbReference type="EMBL" id="KAL1552378.1"/>
    </source>
</evidence>
<dbReference type="SUPFAM" id="SSF55770">
    <property type="entry name" value="Profilin (actin-binding protein)"/>
    <property type="match status" value="1"/>
</dbReference>
<dbReference type="PANTHER" id="PTHR11604:SF59">
    <property type="entry name" value="PROFILIN"/>
    <property type="match status" value="1"/>
</dbReference>
<proteinExistence type="inferred from homology"/>
<evidence type="ECO:0000256" key="8">
    <source>
        <dbReference type="RuleBase" id="RU003909"/>
    </source>
</evidence>
<evidence type="ECO:0000256" key="3">
    <source>
        <dbReference type="ARBA" id="ARBA00022490"/>
    </source>
</evidence>
<keyword evidence="6" id="KW-0206">Cytoskeleton</keyword>
<evidence type="ECO:0000256" key="4">
    <source>
        <dbReference type="ARBA" id="ARBA00022553"/>
    </source>
</evidence>
<keyword evidence="5 8" id="KW-0009">Actin-binding</keyword>
<name>A0ABD1HA51_SALDI</name>
<accession>A0ABD1HA51</accession>